<reference evidence="5 6" key="1">
    <citation type="submission" date="2016-04" db="EMBL/GenBank/DDBJ databases">
        <title>Complete genome sequence and analysis of deep-sea sediment isolate, Amycolatopsis sp. WP1.</title>
        <authorList>
            <person name="Wang H."/>
            <person name="Chen S."/>
            <person name="Wu Q."/>
        </authorList>
    </citation>
    <scope>NUCLEOTIDE SEQUENCE [LARGE SCALE GENOMIC DNA]</scope>
    <source>
        <strain evidence="5 6">WP1</strain>
    </source>
</reference>
<dbReference type="Pfam" id="PF00392">
    <property type="entry name" value="GntR"/>
    <property type="match status" value="1"/>
</dbReference>
<evidence type="ECO:0000313" key="5">
    <source>
        <dbReference type="EMBL" id="AXB45816.1"/>
    </source>
</evidence>
<dbReference type="AlphaFoldDB" id="A0A344LCP2"/>
<dbReference type="PANTHER" id="PTHR44846">
    <property type="entry name" value="MANNOSYL-D-GLYCERATE TRANSPORT/METABOLISM SYSTEM REPRESSOR MNGR-RELATED"/>
    <property type="match status" value="1"/>
</dbReference>
<dbReference type="SMART" id="SM00345">
    <property type="entry name" value="HTH_GNTR"/>
    <property type="match status" value="1"/>
</dbReference>
<dbReference type="Gene3D" id="1.10.10.10">
    <property type="entry name" value="Winged helix-like DNA-binding domain superfamily/Winged helix DNA-binding domain"/>
    <property type="match status" value="1"/>
</dbReference>
<sequence>MPDNTDGTPKYHQIANSIRQQIITGELKPGDSVPSERRLEKDWNVARPTAADALRLLRHQGYVESRHGSGTYVRADLPGGHGRRFARSRTVDVSFGPGGGSVEVLLTEETTVPSHVADAFGQHADVTGIRRQVLINDENGTPSELRTSWFTKELAEQAPQLLDPAKSPESIDDYVTAQTGRKATYGRDQVSARLATAAEQKRLHLPNPSAVLEQHLILFDATGNALRFDESVFPAEVWKLLYPYPLAESPSEDRS</sequence>
<dbReference type="RefSeq" id="WP_113695050.1">
    <property type="nucleotide sequence ID" value="NZ_CP015163.1"/>
</dbReference>
<evidence type="ECO:0000313" key="6">
    <source>
        <dbReference type="Proteomes" id="UP000250434"/>
    </source>
</evidence>
<dbReference type="GO" id="GO:0003700">
    <property type="term" value="F:DNA-binding transcription factor activity"/>
    <property type="evidence" value="ECO:0007669"/>
    <property type="project" value="InterPro"/>
</dbReference>
<organism evidence="5 6">
    <name type="scientific">Amycolatopsis albispora</name>
    <dbReference type="NCBI Taxonomy" id="1804986"/>
    <lineage>
        <taxon>Bacteria</taxon>
        <taxon>Bacillati</taxon>
        <taxon>Actinomycetota</taxon>
        <taxon>Actinomycetes</taxon>
        <taxon>Pseudonocardiales</taxon>
        <taxon>Pseudonocardiaceae</taxon>
        <taxon>Amycolatopsis</taxon>
    </lineage>
</organism>
<dbReference type="PANTHER" id="PTHR44846:SF17">
    <property type="entry name" value="GNTR-FAMILY TRANSCRIPTIONAL REGULATOR"/>
    <property type="match status" value="1"/>
</dbReference>
<dbReference type="GO" id="GO:0045892">
    <property type="term" value="P:negative regulation of DNA-templated transcription"/>
    <property type="evidence" value="ECO:0007669"/>
    <property type="project" value="TreeGrafter"/>
</dbReference>
<dbReference type="InterPro" id="IPR028978">
    <property type="entry name" value="Chorismate_lyase_/UTRA_dom_sf"/>
</dbReference>
<dbReference type="InterPro" id="IPR036388">
    <property type="entry name" value="WH-like_DNA-bd_sf"/>
</dbReference>
<dbReference type="Gene3D" id="3.40.1410.10">
    <property type="entry name" value="Chorismate lyase-like"/>
    <property type="match status" value="1"/>
</dbReference>
<keyword evidence="6" id="KW-1185">Reference proteome</keyword>
<dbReference type="PROSITE" id="PS50949">
    <property type="entry name" value="HTH_GNTR"/>
    <property type="match status" value="1"/>
</dbReference>
<dbReference type="GO" id="GO:0003677">
    <property type="term" value="F:DNA binding"/>
    <property type="evidence" value="ECO:0007669"/>
    <property type="project" value="UniProtKB-KW"/>
</dbReference>
<dbReference type="SUPFAM" id="SSF64288">
    <property type="entry name" value="Chorismate lyase-like"/>
    <property type="match status" value="1"/>
</dbReference>
<dbReference type="InterPro" id="IPR050679">
    <property type="entry name" value="Bact_HTH_transcr_reg"/>
</dbReference>
<evidence type="ECO:0000256" key="2">
    <source>
        <dbReference type="ARBA" id="ARBA00023125"/>
    </source>
</evidence>
<accession>A0A344LCP2</accession>
<dbReference type="OrthoDB" id="3192286at2"/>
<keyword evidence="3" id="KW-0804">Transcription</keyword>
<dbReference type="InterPro" id="IPR011663">
    <property type="entry name" value="UTRA"/>
</dbReference>
<protein>
    <recommendedName>
        <fullName evidence="4">HTH gntR-type domain-containing protein</fullName>
    </recommendedName>
</protein>
<name>A0A344LCP2_9PSEU</name>
<evidence type="ECO:0000256" key="1">
    <source>
        <dbReference type="ARBA" id="ARBA00023015"/>
    </source>
</evidence>
<feature type="domain" description="HTH gntR-type" evidence="4">
    <location>
        <begin position="8"/>
        <end position="76"/>
    </location>
</feature>
<gene>
    <name evidence="5" type="ORF">A4R43_27785</name>
</gene>
<dbReference type="EMBL" id="CP015163">
    <property type="protein sequence ID" value="AXB45816.1"/>
    <property type="molecule type" value="Genomic_DNA"/>
</dbReference>
<dbReference type="KEGG" id="aab:A4R43_27785"/>
<dbReference type="CDD" id="cd07377">
    <property type="entry name" value="WHTH_GntR"/>
    <property type="match status" value="1"/>
</dbReference>
<keyword evidence="2" id="KW-0238">DNA-binding</keyword>
<dbReference type="InterPro" id="IPR000524">
    <property type="entry name" value="Tscrpt_reg_HTH_GntR"/>
</dbReference>
<dbReference type="Pfam" id="PF07702">
    <property type="entry name" value="UTRA"/>
    <property type="match status" value="1"/>
</dbReference>
<dbReference type="PRINTS" id="PR00035">
    <property type="entry name" value="HTHGNTR"/>
</dbReference>
<evidence type="ECO:0000256" key="3">
    <source>
        <dbReference type="ARBA" id="ARBA00023163"/>
    </source>
</evidence>
<dbReference type="SUPFAM" id="SSF46785">
    <property type="entry name" value="Winged helix' DNA-binding domain"/>
    <property type="match status" value="1"/>
</dbReference>
<dbReference type="Proteomes" id="UP000250434">
    <property type="component" value="Chromosome"/>
</dbReference>
<proteinExistence type="predicted"/>
<keyword evidence="1" id="KW-0805">Transcription regulation</keyword>
<evidence type="ECO:0000259" key="4">
    <source>
        <dbReference type="PROSITE" id="PS50949"/>
    </source>
</evidence>
<dbReference type="InterPro" id="IPR036390">
    <property type="entry name" value="WH_DNA-bd_sf"/>
</dbReference>
<dbReference type="SMART" id="SM00866">
    <property type="entry name" value="UTRA"/>
    <property type="match status" value="1"/>
</dbReference>